<comment type="caution">
    <text evidence="10">The sequence shown here is derived from an EMBL/GenBank/DDBJ whole genome shotgun (WGS) entry which is preliminary data.</text>
</comment>
<keyword evidence="7" id="KW-0067">ATP-binding</keyword>
<keyword evidence="11" id="KW-1185">Reference proteome</keyword>
<organism evidence="10 11">
    <name type="scientific">Actinoallomurus bryophytorum</name>
    <dbReference type="NCBI Taxonomy" id="1490222"/>
    <lineage>
        <taxon>Bacteria</taxon>
        <taxon>Bacillati</taxon>
        <taxon>Actinomycetota</taxon>
        <taxon>Actinomycetes</taxon>
        <taxon>Streptosporangiales</taxon>
        <taxon>Thermomonosporaceae</taxon>
        <taxon>Actinoallomurus</taxon>
    </lineage>
</organism>
<dbReference type="InterPro" id="IPR003594">
    <property type="entry name" value="HATPase_dom"/>
</dbReference>
<dbReference type="EMBL" id="VFOZ01000001">
    <property type="protein sequence ID" value="TQL96248.1"/>
    <property type="molecule type" value="Genomic_DNA"/>
</dbReference>
<reference evidence="10 11" key="1">
    <citation type="submission" date="2019-06" db="EMBL/GenBank/DDBJ databases">
        <title>Sequencing the genomes of 1000 actinobacteria strains.</title>
        <authorList>
            <person name="Klenk H.-P."/>
        </authorList>
    </citation>
    <scope>NUCLEOTIDE SEQUENCE [LARGE SCALE GENOMIC DNA]</scope>
    <source>
        <strain evidence="10 11">DSM 102200</strain>
    </source>
</reference>
<evidence type="ECO:0000256" key="3">
    <source>
        <dbReference type="ARBA" id="ARBA00022553"/>
    </source>
</evidence>
<dbReference type="GO" id="GO:0005524">
    <property type="term" value="F:ATP binding"/>
    <property type="evidence" value="ECO:0007669"/>
    <property type="project" value="UniProtKB-KW"/>
</dbReference>
<evidence type="ECO:0000256" key="6">
    <source>
        <dbReference type="ARBA" id="ARBA00022777"/>
    </source>
</evidence>
<dbReference type="PANTHER" id="PTHR24421:SF10">
    <property type="entry name" value="NITRATE_NITRITE SENSOR PROTEIN NARQ"/>
    <property type="match status" value="1"/>
</dbReference>
<dbReference type="RefSeq" id="WP_141955124.1">
    <property type="nucleotide sequence ID" value="NZ_VFOZ01000001.1"/>
</dbReference>
<dbReference type="Pfam" id="PF07730">
    <property type="entry name" value="HisKA_3"/>
    <property type="match status" value="1"/>
</dbReference>
<keyword evidence="6 10" id="KW-0418">Kinase</keyword>
<keyword evidence="4" id="KW-0808">Transferase</keyword>
<dbReference type="InterPro" id="IPR011712">
    <property type="entry name" value="Sig_transdc_His_kin_sub3_dim/P"/>
</dbReference>
<dbReference type="SUPFAM" id="SSF55874">
    <property type="entry name" value="ATPase domain of HSP90 chaperone/DNA topoisomerase II/histidine kinase"/>
    <property type="match status" value="1"/>
</dbReference>
<dbReference type="Gene3D" id="1.20.5.1930">
    <property type="match status" value="1"/>
</dbReference>
<dbReference type="GO" id="GO:0000155">
    <property type="term" value="F:phosphorelay sensor kinase activity"/>
    <property type="evidence" value="ECO:0007669"/>
    <property type="project" value="InterPro"/>
</dbReference>
<keyword evidence="5" id="KW-0547">Nucleotide-binding</keyword>
<evidence type="ECO:0000259" key="9">
    <source>
        <dbReference type="SMART" id="SM00387"/>
    </source>
</evidence>
<keyword evidence="3" id="KW-0597">Phosphoprotein</keyword>
<sequence length="439" mass="46750">MSAAKAGAPSRGRLPASREGSRRLYAALRRPAEGPVERPARLRDRYDAIPPWVKELVLCLAAAAATVYRIGTGAPSPGDRTPDVWAYGIGLAMAATMVVRRRWPAVTLAVTGLLWTIYHVDDYPGGAPAVPLWIALYSAAVAPRRWLALPIAGWVIVSDVLGRTEHGRAGVFDAVLDGSTVVFVAMLLLGDAVRSRRGRRDEYEARLASLAAQRDHAAAQRVAEERIRIARDLHDVSAHTLAVISLHAGLAAELLTEDPAEASEALTVVRRATRDALGELRAAVGVLRDGVAAPYPEEPATLGVRHLGELARAYGEHGPRIEIHVEGEPQELPSLVDVTAYRIVQEALANAVRHADPGLVEIVVRYGAGGLAVEVRDDGGTPSVVRSDADLGQAGLGLRGMAERVAALDGRLTAGAYERPGTGERGFRVHVWLPLGGST</sequence>
<evidence type="ECO:0000256" key="5">
    <source>
        <dbReference type="ARBA" id="ARBA00022741"/>
    </source>
</evidence>
<gene>
    <name evidence="10" type="ORF">FB559_1772</name>
</gene>
<protein>
    <recommendedName>
        <fullName evidence="2">histidine kinase</fullName>
        <ecNumber evidence="2">2.7.13.3</ecNumber>
    </recommendedName>
</protein>
<keyword evidence="8" id="KW-0902">Two-component regulatory system</keyword>
<dbReference type="OrthoDB" id="227596at2"/>
<dbReference type="EC" id="2.7.13.3" evidence="2"/>
<dbReference type="AlphaFoldDB" id="A0A543CGP8"/>
<evidence type="ECO:0000256" key="8">
    <source>
        <dbReference type="ARBA" id="ARBA00023012"/>
    </source>
</evidence>
<dbReference type="Proteomes" id="UP000316096">
    <property type="component" value="Unassembled WGS sequence"/>
</dbReference>
<evidence type="ECO:0000256" key="1">
    <source>
        <dbReference type="ARBA" id="ARBA00000085"/>
    </source>
</evidence>
<dbReference type="GO" id="GO:0046983">
    <property type="term" value="F:protein dimerization activity"/>
    <property type="evidence" value="ECO:0007669"/>
    <property type="project" value="InterPro"/>
</dbReference>
<dbReference type="Pfam" id="PF02518">
    <property type="entry name" value="HATPase_c"/>
    <property type="match status" value="1"/>
</dbReference>
<dbReference type="GO" id="GO:0016020">
    <property type="term" value="C:membrane"/>
    <property type="evidence" value="ECO:0007669"/>
    <property type="project" value="InterPro"/>
</dbReference>
<evidence type="ECO:0000256" key="2">
    <source>
        <dbReference type="ARBA" id="ARBA00012438"/>
    </source>
</evidence>
<dbReference type="PANTHER" id="PTHR24421">
    <property type="entry name" value="NITRATE/NITRITE SENSOR PROTEIN NARX-RELATED"/>
    <property type="match status" value="1"/>
</dbReference>
<comment type="catalytic activity">
    <reaction evidence="1">
        <text>ATP + protein L-histidine = ADP + protein N-phospho-L-histidine.</text>
        <dbReference type="EC" id="2.7.13.3"/>
    </reaction>
</comment>
<evidence type="ECO:0000256" key="4">
    <source>
        <dbReference type="ARBA" id="ARBA00022679"/>
    </source>
</evidence>
<evidence type="ECO:0000256" key="7">
    <source>
        <dbReference type="ARBA" id="ARBA00022840"/>
    </source>
</evidence>
<name>A0A543CGP8_9ACTN</name>
<accession>A0A543CGP8</accession>
<dbReference type="SMART" id="SM00387">
    <property type="entry name" value="HATPase_c"/>
    <property type="match status" value="1"/>
</dbReference>
<dbReference type="InterPro" id="IPR036890">
    <property type="entry name" value="HATPase_C_sf"/>
</dbReference>
<dbReference type="Gene3D" id="3.30.565.10">
    <property type="entry name" value="Histidine kinase-like ATPase, C-terminal domain"/>
    <property type="match status" value="1"/>
</dbReference>
<dbReference type="InterPro" id="IPR050482">
    <property type="entry name" value="Sensor_HK_TwoCompSys"/>
</dbReference>
<evidence type="ECO:0000313" key="10">
    <source>
        <dbReference type="EMBL" id="TQL96248.1"/>
    </source>
</evidence>
<proteinExistence type="predicted"/>
<dbReference type="CDD" id="cd16917">
    <property type="entry name" value="HATPase_UhpB-NarQ-NarX-like"/>
    <property type="match status" value="1"/>
</dbReference>
<feature type="domain" description="Histidine kinase/HSP90-like ATPase" evidence="9">
    <location>
        <begin position="335"/>
        <end position="437"/>
    </location>
</feature>
<evidence type="ECO:0000313" key="11">
    <source>
        <dbReference type="Proteomes" id="UP000316096"/>
    </source>
</evidence>